<protein>
    <recommendedName>
        <fullName evidence="2">TPM domain-containing protein</fullName>
    </recommendedName>
</protein>
<gene>
    <name evidence="3" type="ordered locus">Cyan7425_4385</name>
</gene>
<dbReference type="HOGENOM" id="CLU_065264_1_0_3"/>
<reference evidence="3" key="1">
    <citation type="submission" date="2009-01" db="EMBL/GenBank/DDBJ databases">
        <title>Complete sequence of chromosome Cyanothece sp. PCC 7425.</title>
        <authorList>
            <consortium name="US DOE Joint Genome Institute"/>
            <person name="Lucas S."/>
            <person name="Copeland A."/>
            <person name="Lapidus A."/>
            <person name="Glavina del Rio T."/>
            <person name="Dalin E."/>
            <person name="Tice H."/>
            <person name="Bruce D."/>
            <person name="Goodwin L."/>
            <person name="Pitluck S."/>
            <person name="Sims D."/>
            <person name="Meineke L."/>
            <person name="Brettin T."/>
            <person name="Detter J.C."/>
            <person name="Han C."/>
            <person name="Larimer F."/>
            <person name="Land M."/>
            <person name="Hauser L."/>
            <person name="Kyrpides N."/>
            <person name="Ovchinnikova G."/>
            <person name="Liberton M."/>
            <person name="Stoeckel J."/>
            <person name="Banerjee A."/>
            <person name="Singh A."/>
            <person name="Page L."/>
            <person name="Sato H."/>
            <person name="Zhao L."/>
            <person name="Sherman L."/>
            <person name="Pakrasi H."/>
            <person name="Richardson P."/>
        </authorList>
    </citation>
    <scope>NUCLEOTIDE SEQUENCE</scope>
    <source>
        <strain evidence="3">PCC 7425</strain>
    </source>
</reference>
<dbReference type="NCBIfam" id="NF047379">
    <property type="entry name" value="photo_II_Psb32"/>
    <property type="match status" value="1"/>
</dbReference>
<evidence type="ECO:0000259" key="2">
    <source>
        <dbReference type="Pfam" id="PF04536"/>
    </source>
</evidence>
<evidence type="ECO:0000256" key="1">
    <source>
        <dbReference type="SAM" id="Phobius"/>
    </source>
</evidence>
<dbReference type="PANTHER" id="PTHR30373">
    <property type="entry name" value="UPF0603 PROTEIN YGCG"/>
    <property type="match status" value="1"/>
</dbReference>
<dbReference type="AlphaFoldDB" id="B8HYP1"/>
<name>B8HYP1_CYAP4</name>
<keyword evidence="1" id="KW-0472">Membrane</keyword>
<dbReference type="KEGG" id="cyn:Cyan7425_4385"/>
<feature type="transmembrane region" description="Helical" evidence="1">
    <location>
        <begin position="211"/>
        <end position="233"/>
    </location>
</feature>
<dbReference type="STRING" id="395961.Cyan7425_4385"/>
<accession>B8HYP1</accession>
<dbReference type="eggNOG" id="COG1512">
    <property type="taxonomic scope" value="Bacteria"/>
</dbReference>
<dbReference type="EMBL" id="CP001344">
    <property type="protein sequence ID" value="ACL46695.1"/>
    <property type="molecule type" value="Genomic_DNA"/>
</dbReference>
<keyword evidence="1" id="KW-1133">Transmembrane helix</keyword>
<dbReference type="InterPro" id="IPR007621">
    <property type="entry name" value="TPM_dom"/>
</dbReference>
<proteinExistence type="predicted"/>
<dbReference type="Pfam" id="PF04536">
    <property type="entry name" value="TPM_phosphatase"/>
    <property type="match status" value="1"/>
</dbReference>
<dbReference type="OrthoDB" id="458740at2"/>
<evidence type="ECO:0000313" key="3">
    <source>
        <dbReference type="EMBL" id="ACL46695.1"/>
    </source>
</evidence>
<dbReference type="PANTHER" id="PTHR30373:SF2">
    <property type="entry name" value="UPF0603 PROTEIN YGCG"/>
    <property type="match status" value="1"/>
</dbReference>
<organism evidence="3">
    <name type="scientific">Cyanothece sp. (strain PCC 7425 / ATCC 29141)</name>
    <dbReference type="NCBI Taxonomy" id="395961"/>
    <lineage>
        <taxon>Bacteria</taxon>
        <taxon>Bacillati</taxon>
        <taxon>Cyanobacteriota</taxon>
        <taxon>Cyanophyceae</taxon>
        <taxon>Gomontiellales</taxon>
        <taxon>Cyanothecaceae</taxon>
        <taxon>Cyanothece</taxon>
    </lineage>
</organism>
<sequence>MKLLFPLLQLCSKRFFSWVLALFLVLLSGLYSPVALATGVADLPELDPTHPTWVLDQADVLSLSSQAKLDKTLSRLAKETGQEVRLVSVRRLDYGETPDSLVEKLFDKWFPTPAEQANQVLVLLDSVTNGTAIHTGESIKTVLPDEVANSIAQETMRFPLREENYNQAFVDASDRLVAILTGQPDPGPPEIRTVEVEGNYKTAAETDDRTATFVVIGLLIAATVIPMVTYFIYQGSS</sequence>
<keyword evidence="1" id="KW-0812">Transmembrane</keyword>
<dbReference type="Gene3D" id="3.10.310.50">
    <property type="match status" value="1"/>
</dbReference>
<feature type="domain" description="TPM" evidence="2">
    <location>
        <begin position="54"/>
        <end position="178"/>
    </location>
</feature>